<evidence type="ECO:0000256" key="2">
    <source>
        <dbReference type="ARBA" id="ARBA00022840"/>
    </source>
</evidence>
<keyword evidence="3" id="KW-0805">Transcription regulation</keyword>
<keyword evidence="2" id="KW-0067">ATP-binding</keyword>
<dbReference type="InterPro" id="IPR002197">
    <property type="entry name" value="HTH_Fis"/>
</dbReference>
<dbReference type="PANTHER" id="PTHR32071:SF57">
    <property type="entry name" value="C4-DICARBOXYLATE TRANSPORT TRANSCRIPTIONAL REGULATORY PROTEIN DCTD"/>
    <property type="match status" value="1"/>
</dbReference>
<dbReference type="InterPro" id="IPR025662">
    <property type="entry name" value="Sigma_54_int_dom_ATP-bd_1"/>
</dbReference>
<dbReference type="Gene3D" id="1.10.10.60">
    <property type="entry name" value="Homeodomain-like"/>
    <property type="match status" value="1"/>
</dbReference>
<dbReference type="PROSITE" id="PS50045">
    <property type="entry name" value="SIGMA54_INTERACT_4"/>
    <property type="match status" value="1"/>
</dbReference>
<keyword evidence="4" id="KW-0238">DNA-binding</keyword>
<dbReference type="InterPro" id="IPR003593">
    <property type="entry name" value="AAA+_ATPase"/>
</dbReference>
<dbReference type="InterPro" id="IPR003018">
    <property type="entry name" value="GAF"/>
</dbReference>
<dbReference type="SMART" id="SM00065">
    <property type="entry name" value="GAF"/>
    <property type="match status" value="1"/>
</dbReference>
<dbReference type="Gene3D" id="3.40.50.300">
    <property type="entry name" value="P-loop containing nucleotide triphosphate hydrolases"/>
    <property type="match status" value="1"/>
</dbReference>
<protein>
    <submittedName>
        <fullName evidence="7">Sigma-54-dependent Fis family transcriptional regulator</fullName>
    </submittedName>
</protein>
<evidence type="ECO:0000256" key="1">
    <source>
        <dbReference type="ARBA" id="ARBA00022741"/>
    </source>
</evidence>
<dbReference type="Pfam" id="PF02954">
    <property type="entry name" value="HTH_8"/>
    <property type="match status" value="1"/>
</dbReference>
<organism evidence="7 8">
    <name type="scientific">candidate division KSB3 bacterium</name>
    <dbReference type="NCBI Taxonomy" id="2044937"/>
    <lineage>
        <taxon>Bacteria</taxon>
        <taxon>candidate division KSB3</taxon>
    </lineage>
</organism>
<evidence type="ECO:0000259" key="6">
    <source>
        <dbReference type="PROSITE" id="PS50045"/>
    </source>
</evidence>
<dbReference type="SUPFAM" id="SSF46689">
    <property type="entry name" value="Homeodomain-like"/>
    <property type="match status" value="1"/>
</dbReference>
<keyword evidence="1" id="KW-0547">Nucleotide-binding</keyword>
<dbReference type="FunFam" id="3.40.50.300:FF:000006">
    <property type="entry name" value="DNA-binding transcriptional regulator NtrC"/>
    <property type="match status" value="1"/>
</dbReference>
<dbReference type="InterPro" id="IPR027417">
    <property type="entry name" value="P-loop_NTPase"/>
</dbReference>
<dbReference type="Pfam" id="PF25601">
    <property type="entry name" value="AAA_lid_14"/>
    <property type="match status" value="1"/>
</dbReference>
<dbReference type="InterPro" id="IPR058031">
    <property type="entry name" value="AAA_lid_NorR"/>
</dbReference>
<evidence type="ECO:0000256" key="3">
    <source>
        <dbReference type="ARBA" id="ARBA00023015"/>
    </source>
</evidence>
<dbReference type="Pfam" id="PF00158">
    <property type="entry name" value="Sigma54_activat"/>
    <property type="match status" value="1"/>
</dbReference>
<dbReference type="PRINTS" id="PR01590">
    <property type="entry name" value="HTHFIS"/>
</dbReference>
<dbReference type="GO" id="GO:0043565">
    <property type="term" value="F:sequence-specific DNA binding"/>
    <property type="evidence" value="ECO:0007669"/>
    <property type="project" value="InterPro"/>
</dbReference>
<dbReference type="GO" id="GO:0006355">
    <property type="term" value="P:regulation of DNA-templated transcription"/>
    <property type="evidence" value="ECO:0007669"/>
    <property type="project" value="InterPro"/>
</dbReference>
<reference evidence="7 8" key="1">
    <citation type="submission" date="2017-10" db="EMBL/GenBank/DDBJ databases">
        <title>Novel microbial diversity and functional potential in the marine mammal oral microbiome.</title>
        <authorList>
            <person name="Dudek N.K."/>
            <person name="Sun C.L."/>
            <person name="Burstein D."/>
            <person name="Kantor R.S."/>
            <person name="Aliaga Goltsman D.S."/>
            <person name="Bik E.M."/>
            <person name="Thomas B.C."/>
            <person name="Banfield J.F."/>
            <person name="Relman D.A."/>
        </authorList>
    </citation>
    <scope>NUCLEOTIDE SEQUENCE [LARGE SCALE GENOMIC DNA]</scope>
    <source>
        <strain evidence="7">DOLZORAL124_49_17</strain>
    </source>
</reference>
<dbReference type="AlphaFoldDB" id="A0A2G6E1L8"/>
<keyword evidence="5" id="KW-0804">Transcription</keyword>
<dbReference type="InterPro" id="IPR029016">
    <property type="entry name" value="GAF-like_dom_sf"/>
</dbReference>
<accession>A0A2G6E1L8</accession>
<dbReference type="InterPro" id="IPR009057">
    <property type="entry name" value="Homeodomain-like_sf"/>
</dbReference>
<evidence type="ECO:0000313" key="7">
    <source>
        <dbReference type="EMBL" id="PID55975.1"/>
    </source>
</evidence>
<comment type="caution">
    <text evidence="7">The sequence shown here is derived from an EMBL/GenBank/DDBJ whole genome shotgun (WGS) entry which is preliminary data.</text>
</comment>
<dbReference type="SUPFAM" id="SSF52540">
    <property type="entry name" value="P-loop containing nucleoside triphosphate hydrolases"/>
    <property type="match status" value="1"/>
</dbReference>
<evidence type="ECO:0000256" key="4">
    <source>
        <dbReference type="ARBA" id="ARBA00023125"/>
    </source>
</evidence>
<gene>
    <name evidence="7" type="ORF">CSB45_13560</name>
</gene>
<dbReference type="InterPro" id="IPR002078">
    <property type="entry name" value="Sigma_54_int"/>
</dbReference>
<dbReference type="SMART" id="SM00382">
    <property type="entry name" value="AAA"/>
    <property type="match status" value="1"/>
</dbReference>
<name>A0A2G6E1L8_9BACT</name>
<sequence length="512" mass="57549">MKSETSRAAREIAVLHEISGMIGSSLNFRTSLQKTFEALDSKLGMTHGIFRLFHPATHEITMEVAYGMREDARRQKSFKLGEAISGRVVDEGVPKIIPRMDEDACSPNVPPGADGAGREEMAFICVPIKLGSDTMGAISVERPFVQGSDYPEDLRFLSIVASMLAQSVKLKNIMDDEEHLLVENTILKDELKEKYNIHNMIGNSGAMQLVYENIIKAAQSNATILIRGESGTGKELVAHAIHYNSPRSKKPFVKVNCGAIPENLIESELFGYEKGAFPGATERKKGKFESADGGTIFLGEIAELSLDMQVRLLRVLREKEFERVGGMNTIQSNVRILAAANRNLEDEISDGRFRAELYHRLNGFPIYIPPLRDRKTDILLLAEHFLHKYVQENGKNITRLSTLAIDLLNSYHWPGNVREVQNCMERAVLVCDADTIQSTHLPPTLQRADTVNSRENLSLAHQVEHFEKELIIDALKKSRGIKSKAAKHLSTTERILGYKMKQYRIDYKVFRR</sequence>
<dbReference type="EMBL" id="PDPS01000040">
    <property type="protein sequence ID" value="PID55975.1"/>
    <property type="molecule type" value="Genomic_DNA"/>
</dbReference>
<dbReference type="GO" id="GO:0005524">
    <property type="term" value="F:ATP binding"/>
    <property type="evidence" value="ECO:0007669"/>
    <property type="project" value="UniProtKB-KW"/>
</dbReference>
<dbReference type="Gene3D" id="1.10.8.60">
    <property type="match status" value="1"/>
</dbReference>
<evidence type="ECO:0000313" key="8">
    <source>
        <dbReference type="Proteomes" id="UP000229740"/>
    </source>
</evidence>
<dbReference type="CDD" id="cd00009">
    <property type="entry name" value="AAA"/>
    <property type="match status" value="1"/>
</dbReference>
<feature type="domain" description="Sigma-54 factor interaction" evidence="6">
    <location>
        <begin position="200"/>
        <end position="429"/>
    </location>
</feature>
<dbReference type="Gene3D" id="3.30.450.40">
    <property type="match status" value="1"/>
</dbReference>
<dbReference type="PROSITE" id="PS00675">
    <property type="entry name" value="SIGMA54_INTERACT_1"/>
    <property type="match status" value="1"/>
</dbReference>
<evidence type="ECO:0000256" key="5">
    <source>
        <dbReference type="ARBA" id="ARBA00023163"/>
    </source>
</evidence>
<dbReference type="PANTHER" id="PTHR32071">
    <property type="entry name" value="TRANSCRIPTIONAL REGULATORY PROTEIN"/>
    <property type="match status" value="1"/>
</dbReference>
<dbReference type="SUPFAM" id="SSF55781">
    <property type="entry name" value="GAF domain-like"/>
    <property type="match status" value="1"/>
</dbReference>
<dbReference type="Proteomes" id="UP000229740">
    <property type="component" value="Unassembled WGS sequence"/>
</dbReference>
<proteinExistence type="predicted"/>
<dbReference type="Pfam" id="PF13185">
    <property type="entry name" value="GAF_2"/>
    <property type="match status" value="1"/>
</dbReference>